<keyword evidence="3 4" id="KW-0443">Lipid metabolism</keyword>
<accession>A0AA37W1D0</accession>
<dbReference type="InterPro" id="IPR016035">
    <property type="entry name" value="Acyl_Trfase/lysoPLipase"/>
</dbReference>
<evidence type="ECO:0000313" key="6">
    <source>
        <dbReference type="EMBL" id="GLP96703.1"/>
    </source>
</evidence>
<name>A0AA37W1D0_9GAMM</name>
<dbReference type="InterPro" id="IPR002641">
    <property type="entry name" value="PNPLA_dom"/>
</dbReference>
<keyword evidence="2 4" id="KW-0442">Lipid degradation</keyword>
<keyword evidence="1 4" id="KW-0378">Hydrolase</keyword>
<dbReference type="SUPFAM" id="SSF52151">
    <property type="entry name" value="FabD/lysophospholipase-like"/>
    <property type="match status" value="1"/>
</dbReference>
<comment type="caution">
    <text evidence="4">Lacks conserved residue(s) required for the propagation of feature annotation.</text>
</comment>
<dbReference type="Proteomes" id="UP001161422">
    <property type="component" value="Unassembled WGS sequence"/>
</dbReference>
<dbReference type="GO" id="GO:0016787">
    <property type="term" value="F:hydrolase activity"/>
    <property type="evidence" value="ECO:0007669"/>
    <property type="project" value="UniProtKB-UniRule"/>
</dbReference>
<comment type="caution">
    <text evidence="6">The sequence shown here is derived from an EMBL/GenBank/DDBJ whole genome shotgun (WGS) entry which is preliminary data.</text>
</comment>
<reference evidence="6" key="2">
    <citation type="submission" date="2023-01" db="EMBL/GenBank/DDBJ databases">
        <title>Draft genome sequence of Paraferrimonas sedimenticola strain NBRC 101628.</title>
        <authorList>
            <person name="Sun Q."/>
            <person name="Mori K."/>
        </authorList>
    </citation>
    <scope>NUCLEOTIDE SEQUENCE</scope>
    <source>
        <strain evidence="6">NBRC 101628</strain>
    </source>
</reference>
<dbReference type="InterPro" id="IPR050301">
    <property type="entry name" value="NTE"/>
</dbReference>
<sequence length="391" mass="43884">MEAAKQHKVHHKARLQINPASANTALMMGGGGARAAYQIGVLKAMAQMYPRNHGLPFQVLVGTSAGAINASSLACYASCFHLGVRKLEYIWRNMRTHQIYRCSASGLAKHLFRMWLRKFQSESLKHTPSSLFDNQPLRELLEKVIDFNRVENNLERGSLRALCVDTSNYNDSHAYSFYQAREPKDWTRARRNGQAIKFRYAHLMASTAIPMIFPAIKIGDHYHGDGSIHQVSPLSAPIHLGASKIIVVNLDSQAAKDKPKFDGAPRMGDILGHLLDTIFSDTLNSDLERLHRINHTINQLPQGLSTQGLRPIDTLVIKPSVDLGELALKHFHRLPWGVRLLMRLLGISKDSNSSLISYMLFEAEFCQELIELGQADALAQKSRLKAFFQRP</sequence>
<evidence type="ECO:0000256" key="1">
    <source>
        <dbReference type="ARBA" id="ARBA00022801"/>
    </source>
</evidence>
<evidence type="ECO:0000259" key="5">
    <source>
        <dbReference type="PROSITE" id="PS51635"/>
    </source>
</evidence>
<feature type="active site" description="Proton acceptor" evidence="4">
    <location>
        <position position="225"/>
    </location>
</feature>
<dbReference type="Gene3D" id="3.40.1090.10">
    <property type="entry name" value="Cytosolic phospholipase A2 catalytic domain"/>
    <property type="match status" value="1"/>
</dbReference>
<dbReference type="AlphaFoldDB" id="A0AA37W1D0"/>
<evidence type="ECO:0000256" key="4">
    <source>
        <dbReference type="PROSITE-ProRule" id="PRU01161"/>
    </source>
</evidence>
<feature type="short sequence motif" description="GXSXG" evidence="4">
    <location>
        <begin position="62"/>
        <end position="66"/>
    </location>
</feature>
<dbReference type="GO" id="GO:0016042">
    <property type="term" value="P:lipid catabolic process"/>
    <property type="evidence" value="ECO:0007669"/>
    <property type="project" value="UniProtKB-UniRule"/>
</dbReference>
<protein>
    <submittedName>
        <fullName evidence="6">Patatin</fullName>
    </submittedName>
</protein>
<reference evidence="6" key="1">
    <citation type="journal article" date="2014" name="Int. J. Syst. Evol. Microbiol.">
        <title>Complete genome sequence of Corynebacterium casei LMG S-19264T (=DSM 44701T), isolated from a smear-ripened cheese.</title>
        <authorList>
            <consortium name="US DOE Joint Genome Institute (JGI-PGF)"/>
            <person name="Walter F."/>
            <person name="Albersmeier A."/>
            <person name="Kalinowski J."/>
            <person name="Ruckert C."/>
        </authorList>
    </citation>
    <scope>NUCLEOTIDE SEQUENCE</scope>
    <source>
        <strain evidence="6">NBRC 101628</strain>
    </source>
</reference>
<organism evidence="6 7">
    <name type="scientific">Paraferrimonas sedimenticola</name>
    <dbReference type="NCBI Taxonomy" id="375674"/>
    <lineage>
        <taxon>Bacteria</taxon>
        <taxon>Pseudomonadati</taxon>
        <taxon>Pseudomonadota</taxon>
        <taxon>Gammaproteobacteria</taxon>
        <taxon>Alteromonadales</taxon>
        <taxon>Ferrimonadaceae</taxon>
        <taxon>Paraferrimonas</taxon>
    </lineage>
</organism>
<evidence type="ECO:0000313" key="7">
    <source>
        <dbReference type="Proteomes" id="UP001161422"/>
    </source>
</evidence>
<dbReference type="PROSITE" id="PS51635">
    <property type="entry name" value="PNPLA"/>
    <property type="match status" value="1"/>
</dbReference>
<keyword evidence="7" id="KW-1185">Reference proteome</keyword>
<gene>
    <name evidence="6" type="ORF">GCM10007895_20090</name>
</gene>
<evidence type="ECO:0000256" key="2">
    <source>
        <dbReference type="ARBA" id="ARBA00022963"/>
    </source>
</evidence>
<feature type="domain" description="PNPLA" evidence="5">
    <location>
        <begin position="26"/>
        <end position="238"/>
    </location>
</feature>
<feature type="active site" description="Nucleophile" evidence="4">
    <location>
        <position position="64"/>
    </location>
</feature>
<dbReference type="PANTHER" id="PTHR14226:SF57">
    <property type="entry name" value="BLR7027 PROTEIN"/>
    <property type="match status" value="1"/>
</dbReference>
<dbReference type="EMBL" id="BSNC01000005">
    <property type="protein sequence ID" value="GLP96703.1"/>
    <property type="molecule type" value="Genomic_DNA"/>
</dbReference>
<dbReference type="CDD" id="cd07209">
    <property type="entry name" value="Pat_hypo_Ecoli_Z1214_like"/>
    <property type="match status" value="1"/>
</dbReference>
<dbReference type="PANTHER" id="PTHR14226">
    <property type="entry name" value="NEUROPATHY TARGET ESTERASE/SWISS CHEESE D.MELANOGASTER"/>
    <property type="match status" value="1"/>
</dbReference>
<proteinExistence type="predicted"/>
<evidence type="ECO:0000256" key="3">
    <source>
        <dbReference type="ARBA" id="ARBA00023098"/>
    </source>
</evidence>
<dbReference type="Pfam" id="PF01734">
    <property type="entry name" value="Patatin"/>
    <property type="match status" value="1"/>
</dbReference>